<sequence>METKDPYEINILQPESVSLCRGAGGVFQGVIEGKSYDELVVFRAFPFLYTTKYISIRNLKEDEVGIVRDLEELDSESRIELEKELQFRYFLPKVLRVDSIKSKTDLWIWELQTHLGPTRISMRNLHEHMQFPGGNRIILTDTNGKRCEISDWKALDGHSRKQLSDVI</sequence>
<name>A0A1T2X5H9_9BACL</name>
<feature type="domain" description="DUF1854" evidence="1">
    <location>
        <begin position="36"/>
        <end position="165"/>
    </location>
</feature>
<evidence type="ECO:0000313" key="2">
    <source>
        <dbReference type="EMBL" id="OPA75148.1"/>
    </source>
</evidence>
<organism evidence="2 3">
    <name type="scientific">Paenibacillus selenitireducens</name>
    <dbReference type="NCBI Taxonomy" id="1324314"/>
    <lineage>
        <taxon>Bacteria</taxon>
        <taxon>Bacillati</taxon>
        <taxon>Bacillota</taxon>
        <taxon>Bacilli</taxon>
        <taxon>Bacillales</taxon>
        <taxon>Paenibacillaceae</taxon>
        <taxon>Paenibacillus</taxon>
    </lineage>
</organism>
<keyword evidence="3" id="KW-1185">Reference proteome</keyword>
<comment type="caution">
    <text evidence="2">The sequence shown here is derived from an EMBL/GenBank/DDBJ whole genome shotgun (WGS) entry which is preliminary data.</text>
</comment>
<dbReference type="Pfam" id="PF08909">
    <property type="entry name" value="DUF1854"/>
    <property type="match status" value="1"/>
</dbReference>
<dbReference type="Proteomes" id="UP000190188">
    <property type="component" value="Unassembled WGS sequence"/>
</dbReference>
<protein>
    <recommendedName>
        <fullName evidence="1">DUF1854 domain-containing protein</fullName>
    </recommendedName>
</protein>
<dbReference type="EMBL" id="MSZX01000009">
    <property type="protein sequence ID" value="OPA75148.1"/>
    <property type="molecule type" value="Genomic_DNA"/>
</dbReference>
<dbReference type="RefSeq" id="WP_078501221.1">
    <property type="nucleotide sequence ID" value="NZ_MSZX01000009.1"/>
</dbReference>
<evidence type="ECO:0000259" key="1">
    <source>
        <dbReference type="Pfam" id="PF08909"/>
    </source>
</evidence>
<dbReference type="AlphaFoldDB" id="A0A1T2X5H9"/>
<evidence type="ECO:0000313" key="3">
    <source>
        <dbReference type="Proteomes" id="UP000190188"/>
    </source>
</evidence>
<dbReference type="STRING" id="1324314.BVG16_21305"/>
<proteinExistence type="predicted"/>
<dbReference type="InterPro" id="IPR015005">
    <property type="entry name" value="DUF1854"/>
</dbReference>
<accession>A0A1T2X5H9</accession>
<reference evidence="2 3" key="1">
    <citation type="submission" date="2017-01" db="EMBL/GenBank/DDBJ databases">
        <title>Genome analysis of Paenibacillus selenitrireducens ES3-24.</title>
        <authorList>
            <person name="Xu D."/>
            <person name="Yao R."/>
            <person name="Zheng S."/>
        </authorList>
    </citation>
    <scope>NUCLEOTIDE SEQUENCE [LARGE SCALE GENOMIC DNA]</scope>
    <source>
        <strain evidence="2 3">ES3-24</strain>
    </source>
</reference>
<gene>
    <name evidence="2" type="ORF">BVG16_21305</name>
</gene>
<dbReference type="OrthoDB" id="2852740at2"/>